<dbReference type="Proteomes" id="UP001291926">
    <property type="component" value="Unassembled WGS sequence"/>
</dbReference>
<keyword evidence="4" id="KW-1185">Reference proteome</keyword>
<dbReference type="InterPro" id="IPR002213">
    <property type="entry name" value="UDP_glucos_trans"/>
</dbReference>
<dbReference type="PANTHER" id="PTHR11926">
    <property type="entry name" value="GLUCOSYL/GLUCURONOSYL TRANSFERASES"/>
    <property type="match status" value="1"/>
</dbReference>
<evidence type="ECO:0000313" key="4">
    <source>
        <dbReference type="Proteomes" id="UP001291926"/>
    </source>
</evidence>
<evidence type="ECO:0000256" key="2">
    <source>
        <dbReference type="ARBA" id="ARBA00022679"/>
    </source>
</evidence>
<keyword evidence="2" id="KW-0808">Transferase</keyword>
<dbReference type="SUPFAM" id="SSF53756">
    <property type="entry name" value="UDP-Glycosyltransferase/glycogen phosphorylase"/>
    <property type="match status" value="1"/>
</dbReference>
<comment type="similarity">
    <text evidence="1">Belongs to the UDP-glycosyltransferase family.</text>
</comment>
<gene>
    <name evidence="3" type="ORF">RD792_013986</name>
</gene>
<comment type="caution">
    <text evidence="3">The sequence shown here is derived from an EMBL/GenBank/DDBJ whole genome shotgun (WGS) entry which is preliminary data.</text>
</comment>
<sequence>MLILAELLTQLAGFKITFLNNEHNHRRIDKSAASRRRINFISIPDGLPPDHPRTGSSVVDLFFTISTASEPYLKNLIASMSQLPTCIISDGIMSFAIDLAAELGIPAITFRTYSATCTWTYFHLQKLIQNGEIPVLEADGDMDKLISCSIPGLENFMRRRDLPHICRLEPENKNSNPQFFVTSSPFFPTIYAIGPLHTVLKYNTIDTTTEPYNSSGLIKTDNSGLEWLDSQKPNSVLYVSFGSVISLSREQLMEFWYGLVNTGKLFLWAIRPDLVCDENESGQVPEELKMGTRERGRIAGWVAQEEVLAHNAVGGFLTHNGWNSTLESISFGKPMICWPRIADQQVNSMCVSEMWKLGFDMKEICDRSTVEKLVRDLMEGRSEEIVKSTDEIARLAQGSVRDGGSSNRNIKKLIEDIKLLHSTNGASRRSS</sequence>
<reference evidence="3 4" key="1">
    <citation type="journal article" date="2023" name="bioRxiv">
        <title>Genome report: Whole genome sequence and annotation of Penstemon davidsonii.</title>
        <authorList>
            <person name="Ostevik K.L."/>
            <person name="Alabady M."/>
            <person name="Zhang M."/>
            <person name="Rausher M.D."/>
        </authorList>
    </citation>
    <scope>NUCLEOTIDE SEQUENCE [LARGE SCALE GENOMIC DNA]</scope>
    <source>
        <strain evidence="3">DNT005</strain>
        <tissue evidence="3">Whole leaf</tissue>
    </source>
</reference>
<dbReference type="Gene3D" id="3.40.50.2000">
    <property type="entry name" value="Glycogen Phosphorylase B"/>
    <property type="match status" value="3"/>
</dbReference>
<dbReference type="EMBL" id="JAYDYQ010002687">
    <property type="protein sequence ID" value="KAK4478509.1"/>
    <property type="molecule type" value="Genomic_DNA"/>
</dbReference>
<proteinExistence type="inferred from homology"/>
<organism evidence="3 4">
    <name type="scientific">Penstemon davidsonii</name>
    <dbReference type="NCBI Taxonomy" id="160366"/>
    <lineage>
        <taxon>Eukaryota</taxon>
        <taxon>Viridiplantae</taxon>
        <taxon>Streptophyta</taxon>
        <taxon>Embryophyta</taxon>
        <taxon>Tracheophyta</taxon>
        <taxon>Spermatophyta</taxon>
        <taxon>Magnoliopsida</taxon>
        <taxon>eudicotyledons</taxon>
        <taxon>Gunneridae</taxon>
        <taxon>Pentapetalae</taxon>
        <taxon>asterids</taxon>
        <taxon>lamiids</taxon>
        <taxon>Lamiales</taxon>
        <taxon>Plantaginaceae</taxon>
        <taxon>Cheloneae</taxon>
        <taxon>Penstemon</taxon>
    </lineage>
</organism>
<protein>
    <recommendedName>
        <fullName evidence="5">Glycosyltransferase</fullName>
    </recommendedName>
</protein>
<evidence type="ECO:0000313" key="3">
    <source>
        <dbReference type="EMBL" id="KAK4478509.1"/>
    </source>
</evidence>
<dbReference type="PANTHER" id="PTHR11926:SF1392">
    <property type="entry name" value="GLYCOSYLTRANSFERASE"/>
    <property type="match status" value="1"/>
</dbReference>
<accession>A0ABR0CN87</accession>
<dbReference type="CDD" id="cd03784">
    <property type="entry name" value="GT1_Gtf-like"/>
    <property type="match status" value="1"/>
</dbReference>
<name>A0ABR0CN87_9LAMI</name>
<dbReference type="Pfam" id="PF00201">
    <property type="entry name" value="UDPGT"/>
    <property type="match status" value="1"/>
</dbReference>
<evidence type="ECO:0008006" key="5">
    <source>
        <dbReference type="Google" id="ProtNLM"/>
    </source>
</evidence>
<evidence type="ECO:0000256" key="1">
    <source>
        <dbReference type="ARBA" id="ARBA00009995"/>
    </source>
</evidence>